<protein>
    <submittedName>
        <fullName evidence="1">Uncharacterized protein</fullName>
    </submittedName>
</protein>
<evidence type="ECO:0000313" key="2">
    <source>
        <dbReference type="Proteomes" id="UP000230233"/>
    </source>
</evidence>
<gene>
    <name evidence="1" type="primary">Cnig_chr_IV.g15693</name>
    <name evidence="1" type="ORF">B9Z55_015693</name>
</gene>
<keyword evidence="2" id="KW-1185">Reference proteome</keyword>
<accession>A0A2G5UBG7</accession>
<dbReference type="AlphaFoldDB" id="A0A2G5UBG7"/>
<dbReference type="Proteomes" id="UP000230233">
    <property type="component" value="Chromosome IV"/>
</dbReference>
<reference evidence="2" key="1">
    <citation type="submission" date="2017-10" db="EMBL/GenBank/DDBJ databases">
        <title>Rapid genome shrinkage in a self-fertile nematode reveals novel sperm competition proteins.</title>
        <authorList>
            <person name="Yin D."/>
            <person name="Schwarz E.M."/>
            <person name="Thomas C.G."/>
            <person name="Felde R.L."/>
            <person name="Korf I.F."/>
            <person name="Cutter A.D."/>
            <person name="Schartner C.M."/>
            <person name="Ralston E.J."/>
            <person name="Meyer B.J."/>
            <person name="Haag E.S."/>
        </authorList>
    </citation>
    <scope>NUCLEOTIDE SEQUENCE [LARGE SCALE GENOMIC DNA]</scope>
    <source>
        <strain evidence="2">JU1422</strain>
    </source>
</reference>
<sequence>MELFSLATDLPAELREDLNDLLERQKLLEQIAGGVVRMMAQRQRITKAFDAYPSSAMQSSGLTTGFLGVIRSFIFF</sequence>
<dbReference type="EMBL" id="PDUG01000004">
    <property type="protein sequence ID" value="PIC36847.1"/>
    <property type="molecule type" value="Genomic_DNA"/>
</dbReference>
<comment type="caution">
    <text evidence="1">The sequence shown here is derived from an EMBL/GenBank/DDBJ whole genome shotgun (WGS) entry which is preliminary data.</text>
</comment>
<proteinExistence type="predicted"/>
<evidence type="ECO:0000313" key="1">
    <source>
        <dbReference type="EMBL" id="PIC36847.1"/>
    </source>
</evidence>
<organism evidence="1 2">
    <name type="scientific">Caenorhabditis nigoni</name>
    <dbReference type="NCBI Taxonomy" id="1611254"/>
    <lineage>
        <taxon>Eukaryota</taxon>
        <taxon>Metazoa</taxon>
        <taxon>Ecdysozoa</taxon>
        <taxon>Nematoda</taxon>
        <taxon>Chromadorea</taxon>
        <taxon>Rhabditida</taxon>
        <taxon>Rhabditina</taxon>
        <taxon>Rhabditomorpha</taxon>
        <taxon>Rhabditoidea</taxon>
        <taxon>Rhabditidae</taxon>
        <taxon>Peloderinae</taxon>
        <taxon>Caenorhabditis</taxon>
    </lineage>
</organism>
<name>A0A2G5UBG7_9PELO</name>